<evidence type="ECO:0000313" key="1">
    <source>
        <dbReference type="EMBL" id="POS76367.1"/>
    </source>
</evidence>
<dbReference type="AlphaFoldDB" id="A0A2P5I1M7"/>
<organism evidence="1 2">
    <name type="scientific">Diaporthe helianthi</name>
    <dbReference type="NCBI Taxonomy" id="158607"/>
    <lineage>
        <taxon>Eukaryota</taxon>
        <taxon>Fungi</taxon>
        <taxon>Dikarya</taxon>
        <taxon>Ascomycota</taxon>
        <taxon>Pezizomycotina</taxon>
        <taxon>Sordariomycetes</taxon>
        <taxon>Sordariomycetidae</taxon>
        <taxon>Diaporthales</taxon>
        <taxon>Diaporthaceae</taxon>
        <taxon>Diaporthe</taxon>
    </lineage>
</organism>
<proteinExistence type="predicted"/>
<dbReference type="Proteomes" id="UP000094444">
    <property type="component" value="Unassembled WGS sequence"/>
</dbReference>
<accession>A0A2P5I1M7</accession>
<dbReference type="EMBL" id="MAVT02000377">
    <property type="protein sequence ID" value="POS76367.1"/>
    <property type="molecule type" value="Genomic_DNA"/>
</dbReference>
<evidence type="ECO:0000313" key="2">
    <source>
        <dbReference type="Proteomes" id="UP000094444"/>
    </source>
</evidence>
<name>A0A2P5I1M7_DIAHE</name>
<dbReference type="InParanoid" id="A0A2P5I1M7"/>
<protein>
    <submittedName>
        <fullName evidence="1">Uncharacterized protein</fullName>
    </submittedName>
</protein>
<sequence>MSRPEDLPYFIAATASGMRKQLREADIPADGLKYELARQRPAWRRSCSTCATPASILCWGPRFKRARQTYVVHLLILMGQDVNQRVDNLQPLEQAIVLANAPNPFLLSTDRL</sequence>
<gene>
    <name evidence="1" type="ORF">DHEL01_v205230</name>
</gene>
<reference evidence="1" key="1">
    <citation type="submission" date="2017-09" db="EMBL/GenBank/DDBJ databases">
        <title>Polyketide synthases of a Diaporthe helianthi virulent isolate.</title>
        <authorList>
            <person name="Baroncelli R."/>
        </authorList>
    </citation>
    <scope>NUCLEOTIDE SEQUENCE [LARGE SCALE GENOMIC DNA]</scope>
    <source>
        <strain evidence="1">7/96</strain>
    </source>
</reference>
<comment type="caution">
    <text evidence="1">The sequence shown here is derived from an EMBL/GenBank/DDBJ whole genome shotgun (WGS) entry which is preliminary data.</text>
</comment>
<keyword evidence="2" id="KW-1185">Reference proteome</keyword>
<dbReference type="OrthoDB" id="5227236at2759"/>